<sequence>MSSQNHRLVEQLIGLEHADLRAYATKRVGQQDADDILQDAYLHLLQREESATIREPRSFLFRIIANLSIDAWRKSKHQHLDGVETEANDWEALACPMPGPEDITDGMMRFDRFLNVLDELPELQRHAFILNKIEGMSHVQIAEQLGVCTKSVCRYLIQAMTHIADRQDSGEL</sequence>
<dbReference type="InterPro" id="IPR013249">
    <property type="entry name" value="RNA_pol_sigma70_r4_t2"/>
</dbReference>
<dbReference type="Proteomes" id="UP000652176">
    <property type="component" value="Unassembled WGS sequence"/>
</dbReference>
<feature type="domain" description="RNA polymerase sigma factor 70 region 4 type 2" evidence="6">
    <location>
        <begin position="112"/>
        <end position="162"/>
    </location>
</feature>
<dbReference type="Gene3D" id="1.10.1740.10">
    <property type="match status" value="1"/>
</dbReference>
<dbReference type="SUPFAM" id="SSF88946">
    <property type="entry name" value="Sigma2 domain of RNA polymerase sigma factors"/>
    <property type="match status" value="1"/>
</dbReference>
<evidence type="ECO:0000256" key="2">
    <source>
        <dbReference type="ARBA" id="ARBA00023015"/>
    </source>
</evidence>
<evidence type="ECO:0000259" key="6">
    <source>
        <dbReference type="Pfam" id="PF08281"/>
    </source>
</evidence>
<organism evidence="7 8">
    <name type="scientific">Methylomonas albis</name>
    <dbReference type="NCBI Taxonomy" id="1854563"/>
    <lineage>
        <taxon>Bacteria</taxon>
        <taxon>Pseudomonadati</taxon>
        <taxon>Pseudomonadota</taxon>
        <taxon>Gammaproteobacteria</taxon>
        <taxon>Methylococcales</taxon>
        <taxon>Methylococcaceae</taxon>
        <taxon>Methylomonas</taxon>
    </lineage>
</organism>
<evidence type="ECO:0000313" key="7">
    <source>
        <dbReference type="EMBL" id="MBD9355835.1"/>
    </source>
</evidence>
<comment type="similarity">
    <text evidence="1">Belongs to the sigma-70 factor family. ECF subfamily.</text>
</comment>
<keyword evidence="2" id="KW-0805">Transcription regulation</keyword>
<dbReference type="Pfam" id="PF04542">
    <property type="entry name" value="Sigma70_r2"/>
    <property type="match status" value="1"/>
</dbReference>
<dbReference type="InterPro" id="IPR007627">
    <property type="entry name" value="RNA_pol_sigma70_r2"/>
</dbReference>
<evidence type="ECO:0000259" key="5">
    <source>
        <dbReference type="Pfam" id="PF04542"/>
    </source>
</evidence>
<evidence type="ECO:0000313" key="8">
    <source>
        <dbReference type="Proteomes" id="UP000652176"/>
    </source>
</evidence>
<reference evidence="7 8" key="1">
    <citation type="submission" date="2020-09" db="EMBL/GenBank/DDBJ databases">
        <title>Methylomonas albis sp. nov. and Methylomonas fluvii sp. nov.: Two cold-adapted methanotrophs from the River Elbe and an amended description of Methylovulum psychrotolerans strain Eb1.</title>
        <authorList>
            <person name="Bussmann I.K."/>
            <person name="Klings K.-W."/>
            <person name="Warnstedt J."/>
            <person name="Hoppert M."/>
            <person name="Saborowski A."/>
            <person name="Horn F."/>
            <person name="Liebner S."/>
        </authorList>
    </citation>
    <scope>NUCLEOTIDE SEQUENCE [LARGE SCALE GENOMIC DNA]</scope>
    <source>
        <strain evidence="7 8">EbA</strain>
    </source>
</reference>
<name>A0ABR9CY91_9GAMM</name>
<dbReference type="SUPFAM" id="SSF88659">
    <property type="entry name" value="Sigma3 and sigma4 domains of RNA polymerase sigma factors"/>
    <property type="match status" value="1"/>
</dbReference>
<dbReference type="InterPro" id="IPR036388">
    <property type="entry name" value="WH-like_DNA-bd_sf"/>
</dbReference>
<dbReference type="InterPro" id="IPR013324">
    <property type="entry name" value="RNA_pol_sigma_r3/r4-like"/>
</dbReference>
<accession>A0ABR9CY91</accession>
<keyword evidence="3" id="KW-0731">Sigma factor</keyword>
<gene>
    <name evidence="7" type="ORF">IE877_08050</name>
</gene>
<evidence type="ECO:0000256" key="4">
    <source>
        <dbReference type="ARBA" id="ARBA00023163"/>
    </source>
</evidence>
<dbReference type="Pfam" id="PF08281">
    <property type="entry name" value="Sigma70_r4_2"/>
    <property type="match status" value="1"/>
</dbReference>
<proteinExistence type="inferred from homology"/>
<keyword evidence="8" id="KW-1185">Reference proteome</keyword>
<dbReference type="InterPro" id="IPR013325">
    <property type="entry name" value="RNA_pol_sigma_r2"/>
</dbReference>
<dbReference type="RefSeq" id="WP_192374173.1">
    <property type="nucleotide sequence ID" value="NZ_CAJHIV010000001.1"/>
</dbReference>
<dbReference type="InterPro" id="IPR014284">
    <property type="entry name" value="RNA_pol_sigma-70_dom"/>
</dbReference>
<keyword evidence="4" id="KW-0804">Transcription</keyword>
<protein>
    <submittedName>
        <fullName evidence="7">RNA polymerase sigma factor</fullName>
    </submittedName>
</protein>
<dbReference type="PANTHER" id="PTHR43133:SF63">
    <property type="entry name" value="RNA POLYMERASE SIGMA FACTOR FECI-RELATED"/>
    <property type="match status" value="1"/>
</dbReference>
<dbReference type="NCBIfam" id="TIGR02937">
    <property type="entry name" value="sigma70-ECF"/>
    <property type="match status" value="1"/>
</dbReference>
<dbReference type="InterPro" id="IPR039425">
    <property type="entry name" value="RNA_pol_sigma-70-like"/>
</dbReference>
<evidence type="ECO:0000256" key="3">
    <source>
        <dbReference type="ARBA" id="ARBA00023082"/>
    </source>
</evidence>
<dbReference type="Gene3D" id="1.10.10.10">
    <property type="entry name" value="Winged helix-like DNA-binding domain superfamily/Winged helix DNA-binding domain"/>
    <property type="match status" value="1"/>
</dbReference>
<feature type="domain" description="RNA polymerase sigma-70 region 2" evidence="5">
    <location>
        <begin position="17"/>
        <end position="76"/>
    </location>
</feature>
<dbReference type="EMBL" id="JACXSS010000001">
    <property type="protein sequence ID" value="MBD9355835.1"/>
    <property type="molecule type" value="Genomic_DNA"/>
</dbReference>
<dbReference type="PANTHER" id="PTHR43133">
    <property type="entry name" value="RNA POLYMERASE ECF-TYPE SIGMA FACTO"/>
    <property type="match status" value="1"/>
</dbReference>
<evidence type="ECO:0000256" key="1">
    <source>
        <dbReference type="ARBA" id="ARBA00010641"/>
    </source>
</evidence>
<comment type="caution">
    <text evidence="7">The sequence shown here is derived from an EMBL/GenBank/DDBJ whole genome shotgun (WGS) entry which is preliminary data.</text>
</comment>